<comment type="caution">
    <text evidence="2">The sequence shown here is derived from an EMBL/GenBank/DDBJ whole genome shotgun (WGS) entry which is preliminary data.</text>
</comment>
<feature type="domain" description="Phage-Barnase-EndoU-ColicinE5/D-RelE-like nuclease" evidence="1">
    <location>
        <begin position="136"/>
        <end position="236"/>
    </location>
</feature>
<gene>
    <name evidence="2" type="ORF">O4H49_03340</name>
</gene>
<protein>
    <recommendedName>
        <fullName evidence="1">Phage-Barnase-EndoU-ColicinE5/D-RelE-like nuclease domain-containing protein</fullName>
    </recommendedName>
</protein>
<dbReference type="EMBL" id="JAPWGY010000001">
    <property type="protein sequence ID" value="MCZ4279798.1"/>
    <property type="molecule type" value="Genomic_DNA"/>
</dbReference>
<proteinExistence type="predicted"/>
<name>A0ABT4LFD2_9PROT</name>
<reference evidence="2" key="1">
    <citation type="submission" date="2022-12" db="EMBL/GenBank/DDBJ databases">
        <title>Bacterial isolates from different developmental stages of Nematostella vectensis.</title>
        <authorList>
            <person name="Fraune S."/>
        </authorList>
    </citation>
    <scope>NUCLEOTIDE SEQUENCE</scope>
    <source>
        <strain evidence="2">G21630-S1</strain>
    </source>
</reference>
<dbReference type="RefSeq" id="WP_269421995.1">
    <property type="nucleotide sequence ID" value="NZ_JAPWGY010000001.1"/>
</dbReference>
<evidence type="ECO:0000313" key="3">
    <source>
        <dbReference type="Proteomes" id="UP001069802"/>
    </source>
</evidence>
<sequence length="237" mass="26085">MEDKIQEVFGLEPGIRRPAFIPLPRRGSDGNIDWGNWTAPQVVYDLAKTVALPKHALDGGEINRQDTVDAALNMTGGGFLSGSALLPRTAQRNAAIFGMSGARTPLYRRSTSSVKEFASEISEVIKTGTSSKNRLFREDLGEITIDLGTPGNPERNFKKGWGLSHIAEKRTAEDGIDGLKFVKERLPKILAEGRLTKLYGPENGRRADIETSTELVTLSLKRQGKNEVWVVTGFIKY</sequence>
<dbReference type="InterPro" id="IPR041092">
    <property type="entry name" value="PBECR1"/>
</dbReference>
<evidence type="ECO:0000313" key="2">
    <source>
        <dbReference type="EMBL" id="MCZ4279798.1"/>
    </source>
</evidence>
<keyword evidence="3" id="KW-1185">Reference proteome</keyword>
<organism evidence="2 3">
    <name type="scientific">Kiloniella laminariae</name>
    <dbReference type="NCBI Taxonomy" id="454162"/>
    <lineage>
        <taxon>Bacteria</taxon>
        <taxon>Pseudomonadati</taxon>
        <taxon>Pseudomonadota</taxon>
        <taxon>Alphaproteobacteria</taxon>
        <taxon>Rhodospirillales</taxon>
        <taxon>Kiloniellaceae</taxon>
        <taxon>Kiloniella</taxon>
    </lineage>
</organism>
<dbReference type="Proteomes" id="UP001069802">
    <property type="component" value="Unassembled WGS sequence"/>
</dbReference>
<evidence type="ECO:0000259" key="1">
    <source>
        <dbReference type="Pfam" id="PF18809"/>
    </source>
</evidence>
<dbReference type="Pfam" id="PF18809">
    <property type="entry name" value="PBECR1"/>
    <property type="match status" value="1"/>
</dbReference>
<accession>A0ABT4LFD2</accession>